<dbReference type="Proteomes" id="UP000008021">
    <property type="component" value="Chromosome 3"/>
</dbReference>
<dbReference type="HOGENOM" id="CLU_2708960_0_0_1"/>
<keyword evidence="3" id="KW-1185">Reference proteome</keyword>
<feature type="transmembrane region" description="Helical" evidence="1">
    <location>
        <begin position="6"/>
        <end position="26"/>
    </location>
</feature>
<keyword evidence="1" id="KW-1133">Transmembrane helix</keyword>
<evidence type="ECO:0000256" key="1">
    <source>
        <dbReference type="SAM" id="Phobius"/>
    </source>
</evidence>
<protein>
    <submittedName>
        <fullName evidence="2">Uncharacterized protein</fullName>
    </submittedName>
</protein>
<organism evidence="2">
    <name type="scientific">Oryza meridionalis</name>
    <dbReference type="NCBI Taxonomy" id="40149"/>
    <lineage>
        <taxon>Eukaryota</taxon>
        <taxon>Viridiplantae</taxon>
        <taxon>Streptophyta</taxon>
        <taxon>Embryophyta</taxon>
        <taxon>Tracheophyta</taxon>
        <taxon>Spermatophyta</taxon>
        <taxon>Magnoliopsida</taxon>
        <taxon>Liliopsida</taxon>
        <taxon>Poales</taxon>
        <taxon>Poaceae</taxon>
        <taxon>BOP clade</taxon>
        <taxon>Oryzoideae</taxon>
        <taxon>Oryzeae</taxon>
        <taxon>Oryzinae</taxon>
        <taxon>Oryza</taxon>
    </lineage>
</organism>
<accession>A0A0E0CZ44</accession>
<reference evidence="2" key="1">
    <citation type="submission" date="2015-04" db="UniProtKB">
        <authorList>
            <consortium name="EnsemblPlants"/>
        </authorList>
    </citation>
    <scope>IDENTIFICATION</scope>
</reference>
<evidence type="ECO:0000313" key="3">
    <source>
        <dbReference type="Proteomes" id="UP000008021"/>
    </source>
</evidence>
<sequence>MGRGDVQLQQLVVVVGGVALNARMLLPRRLFSRRIFRYSDIPLVDHKRASEFRKGTKLPMTPTPTNKVLRMYT</sequence>
<keyword evidence="1" id="KW-0812">Transmembrane</keyword>
<keyword evidence="1" id="KW-0472">Membrane</keyword>
<name>A0A0E0CZ44_9ORYZ</name>
<dbReference type="EnsemblPlants" id="OMERI03G12440.1">
    <property type="protein sequence ID" value="OMERI03G12440.1"/>
    <property type="gene ID" value="OMERI03G12440"/>
</dbReference>
<dbReference type="Gramene" id="OMERI03G12440.1">
    <property type="protein sequence ID" value="OMERI03G12440.1"/>
    <property type="gene ID" value="OMERI03G12440"/>
</dbReference>
<proteinExistence type="predicted"/>
<dbReference type="AlphaFoldDB" id="A0A0E0CZ44"/>
<evidence type="ECO:0000313" key="2">
    <source>
        <dbReference type="EnsemblPlants" id="OMERI03G12440.1"/>
    </source>
</evidence>
<reference evidence="2" key="2">
    <citation type="submission" date="2018-05" db="EMBL/GenBank/DDBJ databases">
        <title>OmerRS3 (Oryza meridionalis Reference Sequence Version 3).</title>
        <authorList>
            <person name="Zhang J."/>
            <person name="Kudrna D."/>
            <person name="Lee S."/>
            <person name="Talag J."/>
            <person name="Welchert J."/>
            <person name="Wing R.A."/>
        </authorList>
    </citation>
    <scope>NUCLEOTIDE SEQUENCE [LARGE SCALE GENOMIC DNA]</scope>
    <source>
        <strain evidence="2">cv. OR44</strain>
    </source>
</reference>